<dbReference type="Proteomes" id="UP001418222">
    <property type="component" value="Unassembled WGS sequence"/>
</dbReference>
<reference evidence="3 4" key="1">
    <citation type="journal article" date="2022" name="Nat. Plants">
        <title>Genomes of leafy and leafless Platanthera orchids illuminate the evolution of mycoheterotrophy.</title>
        <authorList>
            <person name="Li M.H."/>
            <person name="Liu K.W."/>
            <person name="Li Z."/>
            <person name="Lu H.C."/>
            <person name="Ye Q.L."/>
            <person name="Zhang D."/>
            <person name="Wang J.Y."/>
            <person name="Li Y.F."/>
            <person name="Zhong Z.M."/>
            <person name="Liu X."/>
            <person name="Yu X."/>
            <person name="Liu D.K."/>
            <person name="Tu X.D."/>
            <person name="Liu B."/>
            <person name="Hao Y."/>
            <person name="Liao X.Y."/>
            <person name="Jiang Y.T."/>
            <person name="Sun W.H."/>
            <person name="Chen J."/>
            <person name="Chen Y.Q."/>
            <person name="Ai Y."/>
            <person name="Zhai J.W."/>
            <person name="Wu S.S."/>
            <person name="Zhou Z."/>
            <person name="Hsiao Y.Y."/>
            <person name="Wu W.L."/>
            <person name="Chen Y.Y."/>
            <person name="Lin Y.F."/>
            <person name="Hsu J.L."/>
            <person name="Li C.Y."/>
            <person name="Wang Z.W."/>
            <person name="Zhao X."/>
            <person name="Zhong W.Y."/>
            <person name="Ma X.K."/>
            <person name="Ma L."/>
            <person name="Huang J."/>
            <person name="Chen G.Z."/>
            <person name="Huang M.Z."/>
            <person name="Huang L."/>
            <person name="Peng D.H."/>
            <person name="Luo Y.B."/>
            <person name="Zou S.Q."/>
            <person name="Chen S.P."/>
            <person name="Lan S."/>
            <person name="Tsai W.C."/>
            <person name="Van de Peer Y."/>
            <person name="Liu Z.J."/>
        </authorList>
    </citation>
    <scope>NUCLEOTIDE SEQUENCE [LARGE SCALE GENOMIC DNA]</scope>
    <source>
        <strain evidence="3">Lor287</strain>
    </source>
</reference>
<dbReference type="GO" id="GO:0005634">
    <property type="term" value="C:nucleus"/>
    <property type="evidence" value="ECO:0007669"/>
    <property type="project" value="TreeGrafter"/>
</dbReference>
<dbReference type="InterPro" id="IPR040746">
    <property type="entry name" value="THO1_MOS11_C"/>
</dbReference>
<dbReference type="GO" id="GO:0016973">
    <property type="term" value="P:poly(A)+ mRNA export from nucleus"/>
    <property type="evidence" value="ECO:0007669"/>
    <property type="project" value="InterPro"/>
</dbReference>
<protein>
    <recommendedName>
        <fullName evidence="2">THO1-MOS11 C-terminal domain-containing protein</fullName>
    </recommendedName>
</protein>
<dbReference type="Pfam" id="PF18592">
    <property type="entry name" value="Tho1_MOS11_C"/>
    <property type="match status" value="1"/>
</dbReference>
<feature type="compositionally biased region" description="Basic and acidic residues" evidence="1">
    <location>
        <begin position="102"/>
        <end position="114"/>
    </location>
</feature>
<sequence length="174" mass="19054">MAESDPSAFTSLPSSPPPPSPPSCKQEDVEGNEFMEEKPADSSISLPVGATTQPASSLEKKIRRAERFGVPVQLSEEEKRSTRAERFGTTSSPTGKDVGISEEQKRKARAERFGIAEQIPTDQEAKKKARLDRFSQNPKPNAVEEEKRKARAARFSGTTTSSESNGKVSFKLEL</sequence>
<comment type="caution">
    <text evidence="3">The sequence shown here is derived from an EMBL/GenBank/DDBJ whole genome shotgun (WGS) entry which is preliminary data.</text>
</comment>
<feature type="domain" description="THO1-MOS11 C-terminal" evidence="2">
    <location>
        <begin position="57"/>
        <end position="88"/>
    </location>
</feature>
<dbReference type="AlphaFoldDB" id="A0AAP0B3N8"/>
<feature type="compositionally biased region" description="Polar residues" evidence="1">
    <location>
        <begin position="42"/>
        <end position="56"/>
    </location>
</feature>
<evidence type="ECO:0000313" key="3">
    <source>
        <dbReference type="EMBL" id="KAK8926155.1"/>
    </source>
</evidence>
<dbReference type="EMBL" id="JBBWWQ010000016">
    <property type="protein sequence ID" value="KAK8926155.1"/>
    <property type="molecule type" value="Genomic_DNA"/>
</dbReference>
<name>A0AAP0B3N8_9ASPA</name>
<dbReference type="PANTHER" id="PTHR47701:SF2">
    <property type="entry name" value="PROTEIN MODIFIER OF SNC1 11"/>
    <property type="match status" value="1"/>
</dbReference>
<dbReference type="PANTHER" id="PTHR47701">
    <property type="entry name" value="PROTEIN MODIFIER OF SNC1 11"/>
    <property type="match status" value="1"/>
</dbReference>
<evidence type="ECO:0000256" key="1">
    <source>
        <dbReference type="SAM" id="MobiDB-lite"/>
    </source>
</evidence>
<evidence type="ECO:0000313" key="4">
    <source>
        <dbReference type="Proteomes" id="UP001418222"/>
    </source>
</evidence>
<feature type="compositionally biased region" description="Basic and acidic residues" evidence="1">
    <location>
        <begin position="76"/>
        <end position="86"/>
    </location>
</feature>
<dbReference type="InterPro" id="IPR044209">
    <property type="entry name" value="MOS11"/>
</dbReference>
<feature type="compositionally biased region" description="Polar residues" evidence="1">
    <location>
        <begin position="156"/>
        <end position="167"/>
    </location>
</feature>
<feature type="region of interest" description="Disordered" evidence="1">
    <location>
        <begin position="1"/>
        <end position="174"/>
    </location>
</feature>
<gene>
    <name evidence="3" type="ORF">KSP39_PZI018487</name>
</gene>
<organism evidence="3 4">
    <name type="scientific">Platanthera zijinensis</name>
    <dbReference type="NCBI Taxonomy" id="2320716"/>
    <lineage>
        <taxon>Eukaryota</taxon>
        <taxon>Viridiplantae</taxon>
        <taxon>Streptophyta</taxon>
        <taxon>Embryophyta</taxon>
        <taxon>Tracheophyta</taxon>
        <taxon>Spermatophyta</taxon>
        <taxon>Magnoliopsida</taxon>
        <taxon>Liliopsida</taxon>
        <taxon>Asparagales</taxon>
        <taxon>Orchidaceae</taxon>
        <taxon>Orchidoideae</taxon>
        <taxon>Orchideae</taxon>
        <taxon>Orchidinae</taxon>
        <taxon>Platanthera</taxon>
    </lineage>
</organism>
<accession>A0AAP0B3N8</accession>
<proteinExistence type="predicted"/>
<evidence type="ECO:0000259" key="2">
    <source>
        <dbReference type="Pfam" id="PF18592"/>
    </source>
</evidence>
<keyword evidence="4" id="KW-1185">Reference proteome</keyword>